<dbReference type="PANTHER" id="PTHR31010">
    <property type="entry name" value="RAN-SPECIFIC GTPASE-ACTIVATING PROTEIN 30-RELATED"/>
    <property type="match status" value="1"/>
</dbReference>
<dbReference type="GO" id="GO:0005737">
    <property type="term" value="C:cytoplasm"/>
    <property type="evidence" value="ECO:0007669"/>
    <property type="project" value="TreeGrafter"/>
</dbReference>
<name>A0A4P6XWP6_9ASCO</name>
<dbReference type="AlphaFoldDB" id="A0A4P6XWP6"/>
<evidence type="ECO:0000313" key="3">
    <source>
        <dbReference type="EMBL" id="QBM90551.1"/>
    </source>
</evidence>
<protein>
    <submittedName>
        <fullName evidence="3">RanGTP-binding protein</fullName>
    </submittedName>
</protein>
<organism evidence="3 4">
    <name type="scientific">Metschnikowia aff. pulcherrima</name>
    <dbReference type="NCBI Taxonomy" id="2163413"/>
    <lineage>
        <taxon>Eukaryota</taxon>
        <taxon>Fungi</taxon>
        <taxon>Dikarya</taxon>
        <taxon>Ascomycota</taxon>
        <taxon>Saccharomycotina</taxon>
        <taxon>Pichiomycetes</taxon>
        <taxon>Metschnikowiaceae</taxon>
        <taxon>Metschnikowia</taxon>
    </lineage>
</organism>
<accession>A0A4P6XWP6</accession>
<keyword evidence="1" id="KW-0175">Coiled coil</keyword>
<gene>
    <name evidence="3" type="primary">MPUL0F01320</name>
    <name evidence="3" type="ORF">METSCH_F01320</name>
</gene>
<feature type="region of interest" description="Disordered" evidence="2">
    <location>
        <begin position="316"/>
        <end position="339"/>
    </location>
</feature>
<dbReference type="Pfam" id="PF05508">
    <property type="entry name" value="Ran-binding"/>
    <property type="match status" value="1"/>
</dbReference>
<feature type="coiled-coil region" evidence="1">
    <location>
        <begin position="79"/>
        <end position="113"/>
    </location>
</feature>
<dbReference type="Proteomes" id="UP000292447">
    <property type="component" value="Chromosome VI"/>
</dbReference>
<dbReference type="GO" id="GO:0030695">
    <property type="term" value="F:GTPase regulator activity"/>
    <property type="evidence" value="ECO:0007669"/>
    <property type="project" value="TreeGrafter"/>
</dbReference>
<evidence type="ECO:0000313" key="4">
    <source>
        <dbReference type="Proteomes" id="UP000292447"/>
    </source>
</evidence>
<sequence>MDEILAKASNQAVTFAIRSGISLASGFAIKKVSQLLDRIPPLEKARLESTKAKLSTKTAILSTSIDLIKLSAARGNSALEATVDMVSDLKDEIDRFDAEIAEILQKLNSSNEKDSVKAAERKITGLLDSINDAIPLINLALITSGVNLSNAMDPRISPSRLLQASSHITESNTKFGEGKNQQVGPLFDLKLYSVFYNPSRLKYVDEQRPSSSDLKHQEPSVSAVTWKEEYARALCKLERVTGKLYEYDLVITEDFNDGRYHEDEVPKVRRYKVHNILKQFFSASGKLLRLEGSNSPVLTLKVLTADGPQYVALGEVGTNFDDKDEDDSSEDESDGYEDASELQQLEKFKYLSLLEYLIRLASLQENEQMSILEVKDEKLLLYLHDRTDRSLVPLSHSEKLKLQAKSDSRGHMLQVDSSVNRLQSLSLKDEGT</sequence>
<proteinExistence type="predicted"/>
<dbReference type="GO" id="GO:0005634">
    <property type="term" value="C:nucleus"/>
    <property type="evidence" value="ECO:0007669"/>
    <property type="project" value="TreeGrafter"/>
</dbReference>
<dbReference type="EMBL" id="CP034461">
    <property type="protein sequence ID" value="QBM90551.1"/>
    <property type="molecule type" value="Genomic_DNA"/>
</dbReference>
<evidence type="ECO:0000256" key="2">
    <source>
        <dbReference type="SAM" id="MobiDB-lite"/>
    </source>
</evidence>
<reference evidence="4" key="1">
    <citation type="submission" date="2019-03" db="EMBL/GenBank/DDBJ databases">
        <title>Snf2 controls pulcherriminic acid biosynthesis and connects pigmentation and antifungal activity of the yeast Metschnikowia pulcherrima.</title>
        <authorList>
            <person name="Gore-Lloyd D."/>
            <person name="Sumann I."/>
            <person name="Brachmann A.O."/>
            <person name="Schneeberger K."/>
            <person name="Ortiz-Merino R.A."/>
            <person name="Moreno-Beltran M."/>
            <person name="Schlaefli M."/>
            <person name="Kirner P."/>
            <person name="Santos Kron A."/>
            <person name="Wolfe K.H."/>
            <person name="Piel J."/>
            <person name="Ahrens C.H."/>
            <person name="Henk D."/>
            <person name="Freimoser F.M."/>
        </authorList>
    </citation>
    <scope>NUCLEOTIDE SEQUENCE [LARGE SCALE GENOMIC DNA]</scope>
    <source>
        <strain evidence="4">APC 1.2</strain>
    </source>
</reference>
<keyword evidence="4" id="KW-1185">Reference proteome</keyword>
<dbReference type="InterPro" id="IPR008812">
    <property type="entry name" value="Ran_GTP-bd-rel"/>
</dbReference>
<evidence type="ECO:0000256" key="1">
    <source>
        <dbReference type="SAM" id="Coils"/>
    </source>
</evidence>
<feature type="compositionally biased region" description="Acidic residues" evidence="2">
    <location>
        <begin position="322"/>
        <end position="339"/>
    </location>
</feature>
<dbReference type="PANTHER" id="PTHR31010:SF2">
    <property type="entry name" value="RAN-SPECIFIC GTPASE-ACTIVATING PROTEIN 30"/>
    <property type="match status" value="1"/>
</dbReference>